<sequence length="370" mass="39264">MALRVLLIGAGGVFGSRIAAALAYDPRFALTLAGRHPASLQQLRERLGDPSIGVATLDVASPALPAAMALAQPQLVIHAAGPFQRQDYRVAEACLACGSDYVDLADGRDFVAGIGCLGARAKTAGRLLVSGASTLPALSSAVVDALLPRFAVLESIEHAISPGNRTPRGDATVAAILGYCGRPVRLWRDARWQHGHGWMSTRRQRFAFGGRWVGLCDVPDLELFPARYRGVRQVVFRAGLELRRLHFGTLAAAWLVRLGLLGDLARHAPRLRRLSERFIDAGSDVGGMVVELRGRDPQGEALHLRWSLDAGAGDGPQIPATPAVVLARKLADGALPARGAMPCMGLFTLDEALSALTGFAIETGVEELTA</sequence>
<evidence type="ECO:0000259" key="1">
    <source>
        <dbReference type="Pfam" id="PF03435"/>
    </source>
</evidence>
<dbReference type="InterPro" id="IPR036291">
    <property type="entry name" value="NAD(P)-bd_dom_sf"/>
</dbReference>
<evidence type="ECO:0000313" key="2">
    <source>
        <dbReference type="EMBL" id="THD05778.1"/>
    </source>
</evidence>
<dbReference type="RefSeq" id="WP_136259730.1">
    <property type="nucleotide sequence ID" value="NZ_MWIO01000060.1"/>
</dbReference>
<name>A0A4S3KC38_9GAMM</name>
<dbReference type="PANTHER" id="PTHR43796:SF2">
    <property type="entry name" value="CARBOXYNORSPERMIDINE SYNTHASE"/>
    <property type="match status" value="1"/>
</dbReference>
<reference evidence="2 3" key="1">
    <citation type="submission" date="2017-02" db="EMBL/GenBank/DDBJ databases">
        <title>Whole genome sequencing of Rhodanobacter lindaniclasticus DSM 17932.</title>
        <authorList>
            <person name="Kumar S."/>
            <person name="Patil P."/>
            <person name="Patil P.B."/>
        </authorList>
    </citation>
    <scope>NUCLEOTIDE SEQUENCE [LARGE SCALE GENOMIC DNA]</scope>
    <source>
        <strain evidence="2 3">DSM 17932</strain>
    </source>
</reference>
<dbReference type="PANTHER" id="PTHR43796">
    <property type="entry name" value="CARBOXYNORSPERMIDINE SYNTHASE"/>
    <property type="match status" value="1"/>
</dbReference>
<proteinExistence type="predicted"/>
<gene>
    <name evidence="2" type="ORF">B1991_16210</name>
</gene>
<dbReference type="SUPFAM" id="SSF51735">
    <property type="entry name" value="NAD(P)-binding Rossmann-fold domains"/>
    <property type="match status" value="1"/>
</dbReference>
<dbReference type="AlphaFoldDB" id="A0A4S3KC38"/>
<organism evidence="2 3">
    <name type="scientific">Rhodanobacter lindaniclasticus</name>
    <dbReference type="NCBI Taxonomy" id="75310"/>
    <lineage>
        <taxon>Bacteria</taxon>
        <taxon>Pseudomonadati</taxon>
        <taxon>Pseudomonadota</taxon>
        <taxon>Gammaproteobacteria</taxon>
        <taxon>Lysobacterales</taxon>
        <taxon>Rhodanobacteraceae</taxon>
        <taxon>Rhodanobacter</taxon>
    </lineage>
</organism>
<protein>
    <submittedName>
        <fullName evidence="2">Saccharopine dehydrogenase</fullName>
    </submittedName>
</protein>
<dbReference type="EMBL" id="MWIO01000060">
    <property type="protein sequence ID" value="THD05778.1"/>
    <property type="molecule type" value="Genomic_DNA"/>
</dbReference>
<dbReference type="Pfam" id="PF03435">
    <property type="entry name" value="Sacchrp_dh_NADP"/>
    <property type="match status" value="1"/>
</dbReference>
<dbReference type="Gene3D" id="3.40.50.720">
    <property type="entry name" value="NAD(P)-binding Rossmann-like Domain"/>
    <property type="match status" value="1"/>
</dbReference>
<dbReference type="OrthoDB" id="528778at2"/>
<accession>A0A4S3KC38</accession>
<comment type="caution">
    <text evidence="2">The sequence shown here is derived from an EMBL/GenBank/DDBJ whole genome shotgun (WGS) entry which is preliminary data.</text>
</comment>
<evidence type="ECO:0000313" key="3">
    <source>
        <dbReference type="Proteomes" id="UP000306317"/>
    </source>
</evidence>
<keyword evidence="3" id="KW-1185">Reference proteome</keyword>
<feature type="domain" description="Saccharopine dehydrogenase NADP binding" evidence="1">
    <location>
        <begin position="5"/>
        <end position="105"/>
    </location>
</feature>
<dbReference type="Proteomes" id="UP000306317">
    <property type="component" value="Unassembled WGS sequence"/>
</dbReference>
<dbReference type="InterPro" id="IPR005097">
    <property type="entry name" value="Sacchrp_dh_NADP-bd"/>
</dbReference>